<dbReference type="Pfam" id="PF13837">
    <property type="entry name" value="Myb_DNA-bind_4"/>
    <property type="match status" value="1"/>
</dbReference>
<feature type="domain" description="Myb/SANT-like DNA-binding" evidence="2">
    <location>
        <begin position="8"/>
        <end position="61"/>
    </location>
</feature>
<evidence type="ECO:0000259" key="2">
    <source>
        <dbReference type="Pfam" id="PF13837"/>
    </source>
</evidence>
<dbReference type="AlphaFoldDB" id="A0A9J6GIM6"/>
<dbReference type="OrthoDB" id="6500117at2759"/>
<reference evidence="3 4" key="1">
    <citation type="journal article" date="2020" name="Cell">
        <title>Large-Scale Comparative Analyses of Tick Genomes Elucidate Their Genetic Diversity and Vector Capacities.</title>
        <authorList>
            <consortium name="Tick Genome and Microbiome Consortium (TIGMIC)"/>
            <person name="Jia N."/>
            <person name="Wang J."/>
            <person name="Shi W."/>
            <person name="Du L."/>
            <person name="Sun Y."/>
            <person name="Zhan W."/>
            <person name="Jiang J.F."/>
            <person name="Wang Q."/>
            <person name="Zhang B."/>
            <person name="Ji P."/>
            <person name="Bell-Sakyi L."/>
            <person name="Cui X.M."/>
            <person name="Yuan T.T."/>
            <person name="Jiang B.G."/>
            <person name="Yang W.F."/>
            <person name="Lam T.T."/>
            <person name="Chang Q.C."/>
            <person name="Ding S.J."/>
            <person name="Wang X.J."/>
            <person name="Zhu J.G."/>
            <person name="Ruan X.D."/>
            <person name="Zhao L."/>
            <person name="Wei J.T."/>
            <person name="Ye R.Z."/>
            <person name="Que T.C."/>
            <person name="Du C.H."/>
            <person name="Zhou Y.H."/>
            <person name="Cheng J.X."/>
            <person name="Dai P.F."/>
            <person name="Guo W.B."/>
            <person name="Han X.H."/>
            <person name="Huang E.J."/>
            <person name="Li L.F."/>
            <person name="Wei W."/>
            <person name="Gao Y.C."/>
            <person name="Liu J.Z."/>
            <person name="Shao H.Z."/>
            <person name="Wang X."/>
            <person name="Wang C.C."/>
            <person name="Yang T.C."/>
            <person name="Huo Q.B."/>
            <person name="Li W."/>
            <person name="Chen H.Y."/>
            <person name="Chen S.E."/>
            <person name="Zhou L.G."/>
            <person name="Ni X.B."/>
            <person name="Tian J.H."/>
            <person name="Sheng Y."/>
            <person name="Liu T."/>
            <person name="Pan Y.S."/>
            <person name="Xia L.Y."/>
            <person name="Li J."/>
            <person name="Zhao F."/>
            <person name="Cao W.C."/>
        </authorList>
    </citation>
    <scope>NUCLEOTIDE SEQUENCE [LARGE SCALE GENOMIC DNA]</scope>
    <source>
        <strain evidence="3">HaeL-2018</strain>
    </source>
</reference>
<organism evidence="3 4">
    <name type="scientific">Haemaphysalis longicornis</name>
    <name type="common">Bush tick</name>
    <dbReference type="NCBI Taxonomy" id="44386"/>
    <lineage>
        <taxon>Eukaryota</taxon>
        <taxon>Metazoa</taxon>
        <taxon>Ecdysozoa</taxon>
        <taxon>Arthropoda</taxon>
        <taxon>Chelicerata</taxon>
        <taxon>Arachnida</taxon>
        <taxon>Acari</taxon>
        <taxon>Parasitiformes</taxon>
        <taxon>Ixodida</taxon>
        <taxon>Ixodoidea</taxon>
        <taxon>Ixodidae</taxon>
        <taxon>Haemaphysalinae</taxon>
        <taxon>Haemaphysalis</taxon>
    </lineage>
</organism>
<evidence type="ECO:0000313" key="4">
    <source>
        <dbReference type="Proteomes" id="UP000821853"/>
    </source>
</evidence>
<dbReference type="Proteomes" id="UP000821853">
    <property type="component" value="Unassembled WGS sequence"/>
</dbReference>
<protein>
    <recommendedName>
        <fullName evidence="2">Myb/SANT-like DNA-binding domain-containing protein</fullName>
    </recommendedName>
</protein>
<keyword evidence="4" id="KW-1185">Reference proteome</keyword>
<dbReference type="Gene3D" id="1.10.10.60">
    <property type="entry name" value="Homeodomain-like"/>
    <property type="match status" value="1"/>
</dbReference>
<feature type="region of interest" description="Disordered" evidence="1">
    <location>
        <begin position="45"/>
        <end position="107"/>
    </location>
</feature>
<dbReference type="VEuPathDB" id="VectorBase:HLOH_061872"/>
<feature type="region of interest" description="Disordered" evidence="1">
    <location>
        <begin position="136"/>
        <end position="166"/>
    </location>
</feature>
<comment type="caution">
    <text evidence="3">The sequence shown here is derived from an EMBL/GenBank/DDBJ whole genome shotgun (WGS) entry which is preliminary data.</text>
</comment>
<dbReference type="InterPro" id="IPR044822">
    <property type="entry name" value="Myb_DNA-bind_4"/>
</dbReference>
<gene>
    <name evidence="3" type="ORF">HPB48_009931</name>
</gene>
<accession>A0A9J6GIM6</accession>
<proteinExistence type="predicted"/>
<name>A0A9J6GIM6_HAELO</name>
<sequence>MDLGALLDSRRQRNQKYFLQIKDKMQELGYRWSWQQLRTHWKNLKTKYKIGSKQQRGPGSKKKGQPKSQKNFGSFPKEPRFPKKSQQQDPRPPIIKVGPARQLPAPLHILKGQPRKLEEQRTKWCAAAAAAKATCATPMSDDRRQWRNHRAQSPRPQVPARFSIAN</sequence>
<evidence type="ECO:0000313" key="3">
    <source>
        <dbReference type="EMBL" id="KAH9378342.1"/>
    </source>
</evidence>
<dbReference type="EMBL" id="JABSTR010000008">
    <property type="protein sequence ID" value="KAH9378342.1"/>
    <property type="molecule type" value="Genomic_DNA"/>
</dbReference>
<evidence type="ECO:0000256" key="1">
    <source>
        <dbReference type="SAM" id="MobiDB-lite"/>
    </source>
</evidence>